<reference evidence="7 8" key="1">
    <citation type="submission" date="2023-08" db="EMBL/GenBank/DDBJ databases">
        <title>Black Yeasts Isolated from many extreme environments.</title>
        <authorList>
            <person name="Coleine C."/>
            <person name="Stajich J.E."/>
            <person name="Selbmann L."/>
        </authorList>
    </citation>
    <scope>NUCLEOTIDE SEQUENCE [LARGE SCALE GENOMIC DNA]</scope>
    <source>
        <strain evidence="7 8">CCFEE 5792</strain>
    </source>
</reference>
<organism evidence="7 8">
    <name type="scientific">Exophiala bonariae</name>
    <dbReference type="NCBI Taxonomy" id="1690606"/>
    <lineage>
        <taxon>Eukaryota</taxon>
        <taxon>Fungi</taxon>
        <taxon>Dikarya</taxon>
        <taxon>Ascomycota</taxon>
        <taxon>Pezizomycotina</taxon>
        <taxon>Eurotiomycetes</taxon>
        <taxon>Chaetothyriomycetidae</taxon>
        <taxon>Chaetothyriales</taxon>
        <taxon>Herpotrichiellaceae</taxon>
        <taxon>Exophiala</taxon>
    </lineage>
</organism>
<evidence type="ECO:0000256" key="3">
    <source>
        <dbReference type="ARBA" id="ARBA00022989"/>
    </source>
</evidence>
<evidence type="ECO:0000256" key="2">
    <source>
        <dbReference type="ARBA" id="ARBA00022692"/>
    </source>
</evidence>
<feature type="transmembrane region" description="Helical" evidence="6">
    <location>
        <begin position="134"/>
        <end position="157"/>
    </location>
</feature>
<feature type="region of interest" description="Disordered" evidence="5">
    <location>
        <begin position="304"/>
        <end position="323"/>
    </location>
</feature>
<feature type="transmembrane region" description="Helical" evidence="6">
    <location>
        <begin position="58"/>
        <end position="79"/>
    </location>
</feature>
<keyword evidence="4 6" id="KW-0472">Membrane</keyword>
<gene>
    <name evidence="7" type="ORF">LTR84_008394</name>
</gene>
<comment type="caution">
    <text evidence="7">The sequence shown here is derived from an EMBL/GenBank/DDBJ whole genome shotgun (WGS) entry which is preliminary data.</text>
</comment>
<evidence type="ECO:0000256" key="4">
    <source>
        <dbReference type="ARBA" id="ARBA00023136"/>
    </source>
</evidence>
<dbReference type="EMBL" id="JAVRRD010000031">
    <property type="protein sequence ID" value="KAK5046251.1"/>
    <property type="molecule type" value="Genomic_DNA"/>
</dbReference>
<keyword evidence="8" id="KW-1185">Reference proteome</keyword>
<feature type="transmembrane region" description="Helical" evidence="6">
    <location>
        <begin position="215"/>
        <end position="235"/>
    </location>
</feature>
<evidence type="ECO:0000256" key="1">
    <source>
        <dbReference type="ARBA" id="ARBA00004141"/>
    </source>
</evidence>
<evidence type="ECO:0008006" key="9">
    <source>
        <dbReference type="Google" id="ProtNLM"/>
    </source>
</evidence>
<dbReference type="Proteomes" id="UP001358417">
    <property type="component" value="Unassembled WGS sequence"/>
</dbReference>
<feature type="transmembrane region" description="Helical" evidence="6">
    <location>
        <begin position="32"/>
        <end position="51"/>
    </location>
</feature>
<feature type="transmembrane region" description="Helical" evidence="6">
    <location>
        <begin position="169"/>
        <end position="194"/>
    </location>
</feature>
<comment type="subcellular location">
    <subcellularLocation>
        <location evidence="1">Membrane</location>
        <topology evidence="1">Multi-pass membrane protein</topology>
    </subcellularLocation>
</comment>
<feature type="transmembrane region" description="Helical" evidence="6">
    <location>
        <begin position="91"/>
        <end position="113"/>
    </location>
</feature>
<dbReference type="InterPro" id="IPR007568">
    <property type="entry name" value="RTA1"/>
</dbReference>
<dbReference type="PANTHER" id="PTHR31465:SF9">
    <property type="entry name" value="SPHINGOID LONG-CHAIN BASE TRANSPORTER RSB1"/>
    <property type="match status" value="1"/>
</dbReference>
<keyword evidence="2 6" id="KW-0812">Transmembrane</keyword>
<proteinExistence type="predicted"/>
<dbReference type="AlphaFoldDB" id="A0AAV9MX14"/>
<keyword evidence="3 6" id="KW-1133">Transmembrane helix</keyword>
<dbReference type="GO" id="GO:0000324">
    <property type="term" value="C:fungal-type vacuole"/>
    <property type="evidence" value="ECO:0007669"/>
    <property type="project" value="TreeGrafter"/>
</dbReference>
<evidence type="ECO:0000256" key="5">
    <source>
        <dbReference type="SAM" id="MobiDB-lite"/>
    </source>
</evidence>
<protein>
    <recommendedName>
        <fullName evidence="9">RTA1 domain protein</fullName>
    </recommendedName>
</protein>
<sequence length="341" mass="37688">MADELPMPADQCQADPACLKEYGSLHYIPNSGLNYASAGFFAAILIAQIYLGVRHKTWGFMAAMIGGTVLEVVGYVGRIMMIKDIFDQNNFIIYLVGLTIGPAFYGAAIYLSLSRIITIYGTGLCWLKPKTVTVLWIGFDSVSLLLQSAGGAISSMADTKSQSDMGLNIMIAGLAAQVAATVAFCAVCLQLWLAIRRHPQKLSVEYAVFRNSRRFKLYLWGLAISVLVILIRCIYRLLELMGGYDSELANHELTFVIFDSVMMVILCLALTIGHPGIMLGDIWHRATFSFRKKKDTAMEPFRKNYDDSSRASSQVNLSQPEATPLQSFTAYHPGYERVSNA</sequence>
<dbReference type="GeneID" id="89976557"/>
<dbReference type="PANTHER" id="PTHR31465">
    <property type="entry name" value="PROTEIN RTA1-RELATED"/>
    <property type="match status" value="1"/>
</dbReference>
<dbReference type="Pfam" id="PF04479">
    <property type="entry name" value="RTA1"/>
    <property type="match status" value="1"/>
</dbReference>
<evidence type="ECO:0000313" key="7">
    <source>
        <dbReference type="EMBL" id="KAK5046251.1"/>
    </source>
</evidence>
<name>A0AAV9MX14_9EURO</name>
<accession>A0AAV9MX14</accession>
<dbReference type="GO" id="GO:0005886">
    <property type="term" value="C:plasma membrane"/>
    <property type="evidence" value="ECO:0007669"/>
    <property type="project" value="TreeGrafter"/>
</dbReference>
<dbReference type="RefSeq" id="XP_064701845.1">
    <property type="nucleotide sequence ID" value="XM_064851940.1"/>
</dbReference>
<feature type="compositionally biased region" description="Polar residues" evidence="5">
    <location>
        <begin position="310"/>
        <end position="323"/>
    </location>
</feature>
<feature type="transmembrane region" description="Helical" evidence="6">
    <location>
        <begin position="255"/>
        <end position="283"/>
    </location>
</feature>
<evidence type="ECO:0000256" key="6">
    <source>
        <dbReference type="SAM" id="Phobius"/>
    </source>
</evidence>
<evidence type="ECO:0000313" key="8">
    <source>
        <dbReference type="Proteomes" id="UP001358417"/>
    </source>
</evidence>